<sequence length="91" mass="9597">MLGFPVRELLERAGVTVHEDAPIPGADAEDVVALAAPVAYGTPKASLTSGCQCSLLPRYRVIGSQSLASSSNSWRSRFGLYTCGKRATISL</sequence>
<protein>
    <submittedName>
        <fullName evidence="1">Uncharacterized protein</fullName>
    </submittedName>
</protein>
<evidence type="ECO:0000313" key="2">
    <source>
        <dbReference type="Proteomes" id="UP000053669"/>
    </source>
</evidence>
<comment type="caution">
    <text evidence="1">The sequence shown here is derived from an EMBL/GenBank/DDBJ whole genome shotgun (WGS) entry which is preliminary data.</text>
</comment>
<gene>
    <name evidence="1" type="ORF">AQJ46_07420</name>
</gene>
<reference evidence="1 2" key="1">
    <citation type="submission" date="2015-10" db="EMBL/GenBank/DDBJ databases">
        <title>Draft genome sequence of Streptomyces canus DSM 40017, type strain for the species Streptomyces canus.</title>
        <authorList>
            <person name="Ruckert C."/>
            <person name="Winkler A."/>
            <person name="Kalinowski J."/>
            <person name="Kampfer P."/>
            <person name="Glaeser S."/>
        </authorList>
    </citation>
    <scope>NUCLEOTIDE SEQUENCE [LARGE SCALE GENOMIC DNA]</scope>
    <source>
        <strain evidence="1 2">DSM 40017</strain>
    </source>
</reference>
<dbReference type="Proteomes" id="UP000053669">
    <property type="component" value="Unassembled WGS sequence"/>
</dbReference>
<evidence type="ECO:0000313" key="1">
    <source>
        <dbReference type="EMBL" id="KUN73560.1"/>
    </source>
</evidence>
<dbReference type="EMBL" id="LMWU01000006">
    <property type="protein sequence ID" value="KUN73560.1"/>
    <property type="molecule type" value="Genomic_DNA"/>
</dbReference>
<dbReference type="AlphaFoldDB" id="A0A117R6C5"/>
<organism evidence="1 2">
    <name type="scientific">Streptomyces canus</name>
    <dbReference type="NCBI Taxonomy" id="58343"/>
    <lineage>
        <taxon>Bacteria</taxon>
        <taxon>Bacillati</taxon>
        <taxon>Actinomycetota</taxon>
        <taxon>Actinomycetes</taxon>
        <taxon>Kitasatosporales</taxon>
        <taxon>Streptomycetaceae</taxon>
        <taxon>Streptomyces</taxon>
        <taxon>Streptomyces aurantiacus group</taxon>
    </lineage>
</organism>
<accession>A0A117R6C5</accession>
<proteinExistence type="predicted"/>
<name>A0A117R6C5_9ACTN</name>